<evidence type="ECO:0000259" key="1">
    <source>
        <dbReference type="Pfam" id="PF03992"/>
    </source>
</evidence>
<dbReference type="Proteomes" id="UP001500974">
    <property type="component" value="Unassembled WGS sequence"/>
</dbReference>
<name>A0ABN3B0C6_9MICC</name>
<evidence type="ECO:0000313" key="3">
    <source>
        <dbReference type="Proteomes" id="UP001500974"/>
    </source>
</evidence>
<reference evidence="2 3" key="1">
    <citation type="journal article" date="2019" name="Int. J. Syst. Evol. Microbiol.">
        <title>The Global Catalogue of Microorganisms (GCM) 10K type strain sequencing project: providing services to taxonomists for standard genome sequencing and annotation.</title>
        <authorList>
            <consortium name="The Broad Institute Genomics Platform"/>
            <consortium name="The Broad Institute Genome Sequencing Center for Infectious Disease"/>
            <person name="Wu L."/>
            <person name="Ma J."/>
        </authorList>
    </citation>
    <scope>NUCLEOTIDE SEQUENCE [LARGE SCALE GENOMIC DNA]</scope>
    <source>
        <strain evidence="2 3">JCM 14917</strain>
    </source>
</reference>
<dbReference type="SUPFAM" id="SSF54909">
    <property type="entry name" value="Dimeric alpha+beta barrel"/>
    <property type="match status" value="1"/>
</dbReference>
<dbReference type="Pfam" id="PF03992">
    <property type="entry name" value="ABM"/>
    <property type="match status" value="1"/>
</dbReference>
<organism evidence="2 3">
    <name type="scientific">Arthrobacter parietis</name>
    <dbReference type="NCBI Taxonomy" id="271434"/>
    <lineage>
        <taxon>Bacteria</taxon>
        <taxon>Bacillati</taxon>
        <taxon>Actinomycetota</taxon>
        <taxon>Actinomycetes</taxon>
        <taxon>Micrococcales</taxon>
        <taxon>Micrococcaceae</taxon>
        <taxon>Arthrobacter</taxon>
    </lineage>
</organism>
<dbReference type="InterPro" id="IPR007138">
    <property type="entry name" value="ABM_dom"/>
</dbReference>
<comment type="caution">
    <text evidence="2">The sequence shown here is derived from an EMBL/GenBank/DDBJ whole genome shotgun (WGS) entry which is preliminary data.</text>
</comment>
<dbReference type="Gene3D" id="3.30.70.100">
    <property type="match status" value="1"/>
</dbReference>
<keyword evidence="2" id="KW-0503">Monooxygenase</keyword>
<accession>A0ABN3B0C6</accession>
<evidence type="ECO:0000313" key="2">
    <source>
        <dbReference type="EMBL" id="GAA2177062.1"/>
    </source>
</evidence>
<protein>
    <submittedName>
        <fullName evidence="2">Quinol monooxygenase</fullName>
    </submittedName>
</protein>
<dbReference type="InterPro" id="IPR011008">
    <property type="entry name" value="Dimeric_a/b-barrel"/>
</dbReference>
<dbReference type="EMBL" id="BAAAON010000003">
    <property type="protein sequence ID" value="GAA2177062.1"/>
    <property type="molecule type" value="Genomic_DNA"/>
</dbReference>
<keyword evidence="2" id="KW-0560">Oxidoreductase</keyword>
<feature type="domain" description="ABM" evidence="1">
    <location>
        <begin position="15"/>
        <end position="70"/>
    </location>
</feature>
<sequence>MSNVFLSGQLVCSNKDQAAIVAQLLPLHIELTRAEQGCLSFEVNVTGNPLVWQVDEQFQDAASFRAHQQRVSGSAWGRATADIARRYEIEGL</sequence>
<dbReference type="RefSeq" id="WP_346028527.1">
    <property type="nucleotide sequence ID" value="NZ_BAAAON010000003.1"/>
</dbReference>
<dbReference type="GO" id="GO:0004497">
    <property type="term" value="F:monooxygenase activity"/>
    <property type="evidence" value="ECO:0007669"/>
    <property type="project" value="UniProtKB-KW"/>
</dbReference>
<keyword evidence="3" id="KW-1185">Reference proteome</keyword>
<gene>
    <name evidence="2" type="ORF">GCM10009784_26180</name>
</gene>
<proteinExistence type="predicted"/>